<evidence type="ECO:0000256" key="3">
    <source>
        <dbReference type="ARBA" id="ARBA00022692"/>
    </source>
</evidence>
<dbReference type="AlphaFoldDB" id="A0A0H2S2X1"/>
<dbReference type="EMBL" id="KQ085892">
    <property type="protein sequence ID" value="KLO18650.1"/>
    <property type="molecule type" value="Genomic_DNA"/>
</dbReference>
<dbReference type="OrthoDB" id="163794at2759"/>
<dbReference type="PANTHER" id="PTHR21346">
    <property type="entry name" value="FUN14 DOMAIN CONTAINING"/>
    <property type="match status" value="1"/>
</dbReference>
<sequence length="240" mass="26018">MFSRLLHQNFHSITRQCTVPLPQAFLSSSRLSIFSRNASLHPVGFELTVARRSFSRTTHLKTLFTSPSKTTGTNFDRAFALGGTVALGLGLTALSKPEARCEGAPSPSPNSQLDVPSAPLPPAGVPPPPRSSVNVYELSFGTVCGICAGVFVKKGVKTVAFLLGGIFVILQYFGSLSLVRVNWSRFQSTFENAFYHVENDGTKRAPTISSLFVWIFDFLTADFPPRATFLAGFLLGLRLG</sequence>
<feature type="region of interest" description="Disordered" evidence="6">
    <location>
        <begin position="99"/>
        <end position="126"/>
    </location>
</feature>
<accession>A0A0H2S2X1</accession>
<evidence type="ECO:0000256" key="6">
    <source>
        <dbReference type="SAM" id="MobiDB-lite"/>
    </source>
</evidence>
<evidence type="ECO:0000256" key="2">
    <source>
        <dbReference type="ARBA" id="ARBA00009160"/>
    </source>
</evidence>
<keyword evidence="5 7" id="KW-0472">Membrane</keyword>
<dbReference type="InterPro" id="IPR007014">
    <property type="entry name" value="FUN14"/>
</dbReference>
<dbReference type="GO" id="GO:0016020">
    <property type="term" value="C:membrane"/>
    <property type="evidence" value="ECO:0007669"/>
    <property type="project" value="UniProtKB-SubCell"/>
</dbReference>
<feature type="transmembrane region" description="Helical" evidence="7">
    <location>
        <begin position="158"/>
        <end position="179"/>
    </location>
</feature>
<dbReference type="Pfam" id="PF04930">
    <property type="entry name" value="FUN14"/>
    <property type="match status" value="1"/>
</dbReference>
<dbReference type="PANTHER" id="PTHR21346:SF10">
    <property type="entry name" value="TRANSMEMBRANE PROTEIN"/>
    <property type="match status" value="1"/>
</dbReference>
<keyword evidence="9" id="KW-1185">Reference proteome</keyword>
<organism evidence="8 9">
    <name type="scientific">Schizopora paradoxa</name>
    <dbReference type="NCBI Taxonomy" id="27342"/>
    <lineage>
        <taxon>Eukaryota</taxon>
        <taxon>Fungi</taxon>
        <taxon>Dikarya</taxon>
        <taxon>Basidiomycota</taxon>
        <taxon>Agaricomycotina</taxon>
        <taxon>Agaricomycetes</taxon>
        <taxon>Hymenochaetales</taxon>
        <taxon>Schizoporaceae</taxon>
        <taxon>Schizopora</taxon>
    </lineage>
</organism>
<gene>
    <name evidence="8" type="ORF">SCHPADRAFT_993320</name>
</gene>
<proteinExistence type="inferred from homology"/>
<evidence type="ECO:0000256" key="5">
    <source>
        <dbReference type="ARBA" id="ARBA00023136"/>
    </source>
</evidence>
<evidence type="ECO:0000256" key="4">
    <source>
        <dbReference type="ARBA" id="ARBA00022989"/>
    </source>
</evidence>
<dbReference type="InParanoid" id="A0A0H2S2X1"/>
<keyword evidence="4 7" id="KW-1133">Transmembrane helix</keyword>
<reference evidence="8 9" key="1">
    <citation type="submission" date="2015-04" db="EMBL/GenBank/DDBJ databases">
        <title>Complete genome sequence of Schizopora paradoxa KUC8140, a cosmopolitan wood degrader in East Asia.</title>
        <authorList>
            <consortium name="DOE Joint Genome Institute"/>
            <person name="Min B."/>
            <person name="Park H."/>
            <person name="Jang Y."/>
            <person name="Kim J.-J."/>
            <person name="Kim K.H."/>
            <person name="Pangilinan J."/>
            <person name="Lipzen A."/>
            <person name="Riley R."/>
            <person name="Grigoriev I.V."/>
            <person name="Spatafora J.W."/>
            <person name="Choi I.-G."/>
        </authorList>
    </citation>
    <scope>NUCLEOTIDE SEQUENCE [LARGE SCALE GENOMIC DNA]</scope>
    <source>
        <strain evidence="8 9">KUC8140</strain>
    </source>
</reference>
<evidence type="ECO:0000313" key="9">
    <source>
        <dbReference type="Proteomes" id="UP000053477"/>
    </source>
</evidence>
<comment type="subcellular location">
    <subcellularLocation>
        <location evidence="1">Membrane</location>
    </subcellularLocation>
</comment>
<name>A0A0H2S2X1_9AGAM</name>
<keyword evidence="3 7" id="KW-0812">Transmembrane</keyword>
<evidence type="ECO:0000256" key="1">
    <source>
        <dbReference type="ARBA" id="ARBA00004370"/>
    </source>
</evidence>
<evidence type="ECO:0000256" key="7">
    <source>
        <dbReference type="SAM" id="Phobius"/>
    </source>
</evidence>
<dbReference type="STRING" id="27342.A0A0H2S2X1"/>
<evidence type="ECO:0008006" key="10">
    <source>
        <dbReference type="Google" id="ProtNLM"/>
    </source>
</evidence>
<evidence type="ECO:0000313" key="8">
    <source>
        <dbReference type="EMBL" id="KLO18650.1"/>
    </source>
</evidence>
<protein>
    <recommendedName>
        <fullName evidence="10">FUN14-domain-containing protein</fullName>
    </recommendedName>
</protein>
<dbReference type="Proteomes" id="UP000053477">
    <property type="component" value="Unassembled WGS sequence"/>
</dbReference>
<comment type="similarity">
    <text evidence="2">Belongs to the FUN14 family.</text>
</comment>